<evidence type="ECO:0000256" key="7">
    <source>
        <dbReference type="RuleBase" id="RU361174"/>
    </source>
</evidence>
<gene>
    <name evidence="10" type="ORF">DFP72DRAFT_819863</name>
</gene>
<dbReference type="PANTHER" id="PTHR31490">
    <property type="entry name" value="GLYCOSYL HYDROLASE"/>
    <property type="match status" value="1"/>
</dbReference>
<organism evidence="10 11">
    <name type="scientific">Ephemerocybe angulata</name>
    <dbReference type="NCBI Taxonomy" id="980116"/>
    <lineage>
        <taxon>Eukaryota</taxon>
        <taxon>Fungi</taxon>
        <taxon>Dikarya</taxon>
        <taxon>Basidiomycota</taxon>
        <taxon>Agaricomycotina</taxon>
        <taxon>Agaricomycetes</taxon>
        <taxon>Agaricomycetidae</taxon>
        <taxon>Agaricales</taxon>
        <taxon>Agaricineae</taxon>
        <taxon>Psathyrellaceae</taxon>
        <taxon>Ephemerocybe</taxon>
    </lineage>
</organism>
<comment type="similarity">
    <text evidence="1 7">Belongs to the glycosyl hydrolase 10 (cellulase F) family.</text>
</comment>
<proteinExistence type="inferred from homology"/>
<evidence type="ECO:0000256" key="5">
    <source>
        <dbReference type="ARBA" id="ARBA00023326"/>
    </source>
</evidence>
<dbReference type="AlphaFoldDB" id="A0A8H6HM27"/>
<keyword evidence="2 7" id="KW-0378">Hydrolase</keyword>
<evidence type="ECO:0000259" key="9">
    <source>
        <dbReference type="PROSITE" id="PS51760"/>
    </source>
</evidence>
<accession>A0A8H6HM27</accession>
<feature type="chain" id="PRO_5034520016" description="Beta-xylanase" evidence="8">
    <location>
        <begin position="22"/>
        <end position="392"/>
    </location>
</feature>
<dbReference type="GO" id="GO:0000272">
    <property type="term" value="P:polysaccharide catabolic process"/>
    <property type="evidence" value="ECO:0007669"/>
    <property type="project" value="UniProtKB-KW"/>
</dbReference>
<evidence type="ECO:0000313" key="11">
    <source>
        <dbReference type="Proteomes" id="UP000521943"/>
    </source>
</evidence>
<dbReference type="EMBL" id="JACGCI010000068">
    <property type="protein sequence ID" value="KAF6748852.1"/>
    <property type="molecule type" value="Genomic_DNA"/>
</dbReference>
<dbReference type="InterPro" id="IPR001000">
    <property type="entry name" value="GH10_dom"/>
</dbReference>
<feature type="signal peptide" evidence="8">
    <location>
        <begin position="1"/>
        <end position="21"/>
    </location>
</feature>
<dbReference type="Proteomes" id="UP000521943">
    <property type="component" value="Unassembled WGS sequence"/>
</dbReference>
<evidence type="ECO:0000256" key="4">
    <source>
        <dbReference type="ARBA" id="ARBA00023295"/>
    </source>
</evidence>
<comment type="caution">
    <text evidence="10">The sequence shown here is derived from an EMBL/GenBank/DDBJ whole genome shotgun (WGS) entry which is preliminary data.</text>
</comment>
<dbReference type="EC" id="3.2.1.8" evidence="7"/>
<dbReference type="PROSITE" id="PS00591">
    <property type="entry name" value="GH10_1"/>
    <property type="match status" value="1"/>
</dbReference>
<evidence type="ECO:0000313" key="10">
    <source>
        <dbReference type="EMBL" id="KAF6748852.1"/>
    </source>
</evidence>
<comment type="catalytic activity">
    <reaction evidence="7">
        <text>Endohydrolysis of (1-&gt;4)-beta-D-xylosidic linkages in xylans.</text>
        <dbReference type="EC" id="3.2.1.8"/>
    </reaction>
</comment>
<dbReference type="PANTHER" id="PTHR31490:SF76">
    <property type="entry name" value="ENDO-1,4-BETA-XYLANASE C"/>
    <property type="match status" value="1"/>
</dbReference>
<evidence type="ECO:0000256" key="2">
    <source>
        <dbReference type="ARBA" id="ARBA00022801"/>
    </source>
</evidence>
<dbReference type="GO" id="GO:0031176">
    <property type="term" value="F:endo-1,4-beta-xylanase activity"/>
    <property type="evidence" value="ECO:0007669"/>
    <property type="project" value="UniProtKB-EC"/>
</dbReference>
<evidence type="ECO:0000256" key="3">
    <source>
        <dbReference type="ARBA" id="ARBA00023277"/>
    </source>
</evidence>
<keyword evidence="8" id="KW-0732">Signal</keyword>
<evidence type="ECO:0000256" key="1">
    <source>
        <dbReference type="ARBA" id="ARBA00007495"/>
    </source>
</evidence>
<dbReference type="OrthoDB" id="3055998at2759"/>
<dbReference type="SMART" id="SM00633">
    <property type="entry name" value="Glyco_10"/>
    <property type="match status" value="1"/>
</dbReference>
<dbReference type="PRINTS" id="PR00134">
    <property type="entry name" value="GLHYDRLASE10"/>
</dbReference>
<dbReference type="PROSITE" id="PS51760">
    <property type="entry name" value="GH10_2"/>
    <property type="match status" value="1"/>
</dbReference>
<evidence type="ECO:0000256" key="8">
    <source>
        <dbReference type="SAM" id="SignalP"/>
    </source>
</evidence>
<keyword evidence="5 7" id="KW-0624">Polysaccharide degradation</keyword>
<dbReference type="InterPro" id="IPR044846">
    <property type="entry name" value="GH10"/>
</dbReference>
<keyword evidence="3 7" id="KW-0119">Carbohydrate metabolism</keyword>
<sequence length="392" mass="43742">MKSSITTLSLMVVCLAEASYASFNEQMAAKGKLYFGNIVDTNTIVENGAVEILKTEFGMFTPEYSWKWAFIQPNQGEFKFEDSDKVMEWAAENGKQIRGHTLVWHQNIPGWVDAIADQATLTQVVRDHINTVVGRYQGRVYAWDVVNEVFNDDGTFRASVFYRLLGEEFIDLAFQTAQAADPKAKLYINEYGMDYAGPKIDAMLALVSRLQSRNVPIHGIGSQTHLTSGRVDEVPAQLKRLASTGLEVAITELDIRVKRPVDDEKLAQQKQEYELVTRACLDLPSCVGITMWGVSDKDSWIPSTLPDFDAPLLWDSGFGRKVAYQGVDEALQRGVIRSVIFDPGTDQSRSHHAQLMSHVPHHGRINALLPSLRSVPCARSLPLPSSSHCRIV</sequence>
<dbReference type="InterPro" id="IPR017853">
    <property type="entry name" value="GH"/>
</dbReference>
<reference evidence="10 11" key="1">
    <citation type="submission" date="2020-07" db="EMBL/GenBank/DDBJ databases">
        <title>Comparative genomics of pyrophilous fungi reveals a link between fire events and developmental genes.</title>
        <authorList>
            <consortium name="DOE Joint Genome Institute"/>
            <person name="Steindorff A.S."/>
            <person name="Carver A."/>
            <person name="Calhoun S."/>
            <person name="Stillman K."/>
            <person name="Liu H."/>
            <person name="Lipzen A."/>
            <person name="Pangilinan J."/>
            <person name="Labutti K."/>
            <person name="Bruns T.D."/>
            <person name="Grigoriev I.V."/>
        </authorList>
    </citation>
    <scope>NUCLEOTIDE SEQUENCE [LARGE SCALE GENOMIC DNA]</scope>
    <source>
        <strain evidence="10 11">CBS 144469</strain>
    </source>
</reference>
<feature type="active site" description="Nucleophile" evidence="6">
    <location>
        <position position="252"/>
    </location>
</feature>
<feature type="domain" description="GH10" evidence="9">
    <location>
        <begin position="17"/>
        <end position="330"/>
    </location>
</feature>
<dbReference type="SUPFAM" id="SSF51445">
    <property type="entry name" value="(Trans)glycosidases"/>
    <property type="match status" value="1"/>
</dbReference>
<dbReference type="InterPro" id="IPR031158">
    <property type="entry name" value="GH10_AS"/>
</dbReference>
<protein>
    <recommendedName>
        <fullName evidence="7">Beta-xylanase</fullName>
        <ecNumber evidence="7">3.2.1.8</ecNumber>
    </recommendedName>
</protein>
<evidence type="ECO:0000256" key="6">
    <source>
        <dbReference type="PROSITE-ProRule" id="PRU10061"/>
    </source>
</evidence>
<keyword evidence="4 7" id="KW-0326">Glycosidase</keyword>
<name>A0A8H6HM27_9AGAR</name>
<keyword evidence="11" id="KW-1185">Reference proteome</keyword>
<dbReference type="Pfam" id="PF00331">
    <property type="entry name" value="Glyco_hydro_10"/>
    <property type="match status" value="1"/>
</dbReference>
<dbReference type="Gene3D" id="3.20.20.80">
    <property type="entry name" value="Glycosidases"/>
    <property type="match status" value="1"/>
</dbReference>